<proteinExistence type="predicted"/>
<evidence type="ECO:0000313" key="2">
    <source>
        <dbReference type="EMBL" id="MDL0088491.1"/>
    </source>
</evidence>
<dbReference type="RefSeq" id="WP_284937146.1">
    <property type="nucleotide sequence ID" value="NZ_JANURM010000003.1"/>
</dbReference>
<comment type="caution">
    <text evidence="2">The sequence shown here is derived from an EMBL/GenBank/DDBJ whole genome shotgun (WGS) entry which is preliminary data.</text>
</comment>
<dbReference type="Proteomes" id="UP001173801">
    <property type="component" value="Unassembled WGS sequence"/>
</dbReference>
<feature type="region of interest" description="Disordered" evidence="1">
    <location>
        <begin position="1"/>
        <end position="53"/>
    </location>
</feature>
<reference evidence="2" key="2">
    <citation type="journal article" date="2023" name="Microorganisms">
        <title>Isolation and Genomic Characteristics of Cat-Borne Campylobacter felis sp. nov. and Sheep-Borne Campylobacter ovis sp. nov.</title>
        <authorList>
            <person name="Wang H."/>
            <person name="Li Y."/>
            <person name="Gu Y."/>
            <person name="Zhou G."/>
            <person name="Chen X."/>
            <person name="Zhang X."/>
            <person name="Shao Z."/>
            <person name="Zhang J."/>
            <person name="Zhang M."/>
        </authorList>
    </citation>
    <scope>NUCLEOTIDE SEQUENCE</scope>
    <source>
        <strain evidence="2">PS10</strain>
    </source>
</reference>
<evidence type="ECO:0000313" key="3">
    <source>
        <dbReference type="Proteomes" id="UP001173801"/>
    </source>
</evidence>
<keyword evidence="3" id="KW-1185">Reference proteome</keyword>
<dbReference type="EMBL" id="JANURM010000003">
    <property type="protein sequence ID" value="MDL0088491.1"/>
    <property type="molecule type" value="Genomic_DNA"/>
</dbReference>
<protein>
    <submittedName>
        <fullName evidence="2">Uncharacterized protein</fullName>
    </submittedName>
</protein>
<accession>A0ABT7HNP3</accession>
<name>A0ABT7HNP3_9BACT</name>
<evidence type="ECO:0000256" key="1">
    <source>
        <dbReference type="SAM" id="MobiDB-lite"/>
    </source>
</evidence>
<organism evidence="2 3">
    <name type="scientific">Campylobacter gastrosuis</name>
    <dbReference type="NCBI Taxonomy" id="2974576"/>
    <lineage>
        <taxon>Bacteria</taxon>
        <taxon>Pseudomonadati</taxon>
        <taxon>Campylobacterota</taxon>
        <taxon>Epsilonproteobacteria</taxon>
        <taxon>Campylobacterales</taxon>
        <taxon>Campylobacteraceae</taxon>
        <taxon>Campylobacter</taxon>
    </lineage>
</organism>
<sequence>MQNDVYDEQIDTQEAIEQEQETQATPKDEPKQETQSGGKYLSDDEYEDFARMRQERTLNEMEREFQQEYPDFKMSDVLGHIKEVQKENPALAKRLFTPVGIENIYLKHFKGKKSADDEFDTGRAISGSANSDEMISKINRGEASDSEKLNFYKRLF</sequence>
<reference evidence="2" key="1">
    <citation type="submission" date="2022-08" db="EMBL/GenBank/DDBJ databases">
        <authorList>
            <person name="Wang H."/>
        </authorList>
    </citation>
    <scope>NUCLEOTIDE SEQUENCE</scope>
    <source>
        <strain evidence="2">PS10</strain>
    </source>
</reference>
<gene>
    <name evidence="2" type="ORF">NYG85_03755</name>
</gene>
<feature type="compositionally biased region" description="Acidic residues" evidence="1">
    <location>
        <begin position="1"/>
        <end position="20"/>
    </location>
</feature>